<feature type="domain" description="Myb-like" evidence="7">
    <location>
        <begin position="62"/>
        <end position="112"/>
    </location>
</feature>
<evidence type="ECO:0000259" key="8">
    <source>
        <dbReference type="PROSITE" id="PS51294"/>
    </source>
</evidence>
<name>A0A8S0RAC6_OLEEU</name>
<dbReference type="PROSITE" id="PS51294">
    <property type="entry name" value="HTH_MYB"/>
    <property type="match status" value="2"/>
</dbReference>
<sequence>MGRSPCCDKHGLKKGPWSPEEDMKLTRYIQMHGPGNWRSLPKNAGLERCGKSCRLRWTNYLRPDIKRGRFSFEEEETIIQLHSVLGNKWSTIAAKLSGRTDNEIKNYWNTRLRKRLLRMGIDPVTHAPRLDLLDLSSSFLNSPDQLNLSNLLHLQTLLNPEALRLAANLLTSNYQTPQLLLQKLQENQLLKAQLQNQAPTFQSNQLGNTFDKQIRPLNRSFLPYSSVDQTDLMQSVQESFHAASEQTGTDFLENLSFNSVLSTPLSSPAPLNSATSTHIQVSTEDENYSDFLKFEIPEGLDFDDFM</sequence>
<dbReference type="Gramene" id="OE9A056095T1">
    <property type="protein sequence ID" value="OE9A056095C1"/>
    <property type="gene ID" value="OE9A056095"/>
</dbReference>
<dbReference type="InterPro" id="IPR009057">
    <property type="entry name" value="Homeodomain-like_sf"/>
</dbReference>
<dbReference type="PANTHER" id="PTHR47994">
    <property type="entry name" value="F14D16.11-RELATED"/>
    <property type="match status" value="1"/>
</dbReference>
<dbReference type="InterPro" id="IPR015495">
    <property type="entry name" value="Myb_TF_plants"/>
</dbReference>
<proteinExistence type="predicted"/>
<gene>
    <name evidence="9" type="ORF">OLEA9_A056095</name>
</gene>
<dbReference type="InterPro" id="IPR017930">
    <property type="entry name" value="Myb_dom"/>
</dbReference>
<evidence type="ECO:0000256" key="6">
    <source>
        <dbReference type="ARBA" id="ARBA00023242"/>
    </source>
</evidence>
<evidence type="ECO:0000259" key="7">
    <source>
        <dbReference type="PROSITE" id="PS50090"/>
    </source>
</evidence>
<dbReference type="InterPro" id="IPR001005">
    <property type="entry name" value="SANT/Myb"/>
</dbReference>
<accession>A0A8S0RAC6</accession>
<dbReference type="CDD" id="cd00167">
    <property type="entry name" value="SANT"/>
    <property type="match status" value="2"/>
</dbReference>
<keyword evidence="2" id="KW-0677">Repeat</keyword>
<evidence type="ECO:0000256" key="4">
    <source>
        <dbReference type="ARBA" id="ARBA00023125"/>
    </source>
</evidence>
<evidence type="ECO:0000313" key="9">
    <source>
        <dbReference type="EMBL" id="CAA2975527.1"/>
    </source>
</evidence>
<evidence type="ECO:0000256" key="1">
    <source>
        <dbReference type="ARBA" id="ARBA00004123"/>
    </source>
</evidence>
<organism evidence="9 10">
    <name type="scientific">Olea europaea subsp. europaea</name>
    <dbReference type="NCBI Taxonomy" id="158383"/>
    <lineage>
        <taxon>Eukaryota</taxon>
        <taxon>Viridiplantae</taxon>
        <taxon>Streptophyta</taxon>
        <taxon>Embryophyta</taxon>
        <taxon>Tracheophyta</taxon>
        <taxon>Spermatophyta</taxon>
        <taxon>Magnoliopsida</taxon>
        <taxon>eudicotyledons</taxon>
        <taxon>Gunneridae</taxon>
        <taxon>Pentapetalae</taxon>
        <taxon>asterids</taxon>
        <taxon>lamiids</taxon>
        <taxon>Lamiales</taxon>
        <taxon>Oleaceae</taxon>
        <taxon>Oleeae</taxon>
        <taxon>Olea</taxon>
    </lineage>
</organism>
<comment type="caution">
    <text evidence="9">The sequence shown here is derived from an EMBL/GenBank/DDBJ whole genome shotgun (WGS) entry which is preliminary data.</text>
</comment>
<keyword evidence="6" id="KW-0539">Nucleus</keyword>
<dbReference type="FunFam" id="1.10.10.60:FF:000015">
    <property type="entry name" value="Transcription factor RAX3"/>
    <property type="match status" value="1"/>
</dbReference>
<dbReference type="PROSITE" id="PS50090">
    <property type="entry name" value="MYB_LIKE"/>
    <property type="match status" value="2"/>
</dbReference>
<feature type="domain" description="HTH myb-type" evidence="8">
    <location>
        <begin position="9"/>
        <end position="61"/>
    </location>
</feature>
<evidence type="ECO:0000256" key="3">
    <source>
        <dbReference type="ARBA" id="ARBA00023015"/>
    </source>
</evidence>
<dbReference type="GO" id="GO:0005634">
    <property type="term" value="C:nucleus"/>
    <property type="evidence" value="ECO:0007669"/>
    <property type="project" value="UniProtKB-SubCell"/>
</dbReference>
<dbReference type="OrthoDB" id="2143914at2759"/>
<feature type="domain" description="Myb-like" evidence="7">
    <location>
        <begin position="9"/>
        <end position="61"/>
    </location>
</feature>
<dbReference type="AlphaFoldDB" id="A0A8S0RAC6"/>
<dbReference type="Proteomes" id="UP000594638">
    <property type="component" value="Unassembled WGS sequence"/>
</dbReference>
<reference evidence="9 10" key="1">
    <citation type="submission" date="2019-12" db="EMBL/GenBank/DDBJ databases">
        <authorList>
            <person name="Alioto T."/>
            <person name="Alioto T."/>
            <person name="Gomez Garrido J."/>
        </authorList>
    </citation>
    <scope>NUCLEOTIDE SEQUENCE [LARGE SCALE GENOMIC DNA]</scope>
</reference>
<dbReference type="EMBL" id="CACTIH010002276">
    <property type="protein sequence ID" value="CAA2975527.1"/>
    <property type="molecule type" value="Genomic_DNA"/>
</dbReference>
<keyword evidence="3" id="KW-0805">Transcription regulation</keyword>
<protein>
    <submittedName>
        <fullName evidence="9">Transcription factor, Myb superfamily</fullName>
    </submittedName>
</protein>
<evidence type="ECO:0000256" key="5">
    <source>
        <dbReference type="ARBA" id="ARBA00023163"/>
    </source>
</evidence>
<keyword evidence="4" id="KW-0238">DNA-binding</keyword>
<dbReference type="Pfam" id="PF00249">
    <property type="entry name" value="Myb_DNA-binding"/>
    <property type="match status" value="2"/>
</dbReference>
<keyword evidence="5" id="KW-0804">Transcription</keyword>
<dbReference type="PANTHER" id="PTHR47994:SF5">
    <property type="entry name" value="F14D16.11-RELATED"/>
    <property type="match status" value="1"/>
</dbReference>
<dbReference type="SMART" id="SM00717">
    <property type="entry name" value="SANT"/>
    <property type="match status" value="2"/>
</dbReference>
<dbReference type="FunFam" id="1.10.10.60:FF:000394">
    <property type="entry name" value="MYB transcription factor"/>
    <property type="match status" value="1"/>
</dbReference>
<dbReference type="Gene3D" id="1.10.10.60">
    <property type="entry name" value="Homeodomain-like"/>
    <property type="match status" value="2"/>
</dbReference>
<evidence type="ECO:0000313" key="10">
    <source>
        <dbReference type="Proteomes" id="UP000594638"/>
    </source>
</evidence>
<dbReference type="SUPFAM" id="SSF46689">
    <property type="entry name" value="Homeodomain-like"/>
    <property type="match status" value="1"/>
</dbReference>
<keyword evidence="10" id="KW-1185">Reference proteome</keyword>
<evidence type="ECO:0000256" key="2">
    <source>
        <dbReference type="ARBA" id="ARBA00022737"/>
    </source>
</evidence>
<dbReference type="GO" id="GO:0000976">
    <property type="term" value="F:transcription cis-regulatory region binding"/>
    <property type="evidence" value="ECO:0007669"/>
    <property type="project" value="UniProtKB-ARBA"/>
</dbReference>
<feature type="domain" description="HTH myb-type" evidence="8">
    <location>
        <begin position="62"/>
        <end position="116"/>
    </location>
</feature>
<comment type="subcellular location">
    <subcellularLocation>
        <location evidence="1">Nucleus</location>
    </subcellularLocation>
</comment>